<keyword evidence="13" id="KW-0234">DNA repair</keyword>
<dbReference type="NCBIfam" id="NF001503">
    <property type="entry name" value="PRK00349.1"/>
    <property type="match status" value="1"/>
</dbReference>
<comment type="caution">
    <text evidence="18">The sequence shown here is derived from an EMBL/GenBank/DDBJ whole genome shotgun (WGS) entry which is preliminary data.</text>
</comment>
<comment type="subcellular location">
    <subcellularLocation>
        <location evidence="1">Cytoplasm</location>
    </subcellularLocation>
</comment>
<dbReference type="NCBIfam" id="TIGR00630">
    <property type="entry name" value="uvra"/>
    <property type="match status" value="1"/>
</dbReference>
<evidence type="ECO:0000256" key="9">
    <source>
        <dbReference type="ARBA" id="ARBA00022833"/>
    </source>
</evidence>
<keyword evidence="3" id="KW-0479">Metal-binding</keyword>
<dbReference type="InterPro" id="IPR003439">
    <property type="entry name" value="ABC_transporter-like_ATP-bd"/>
</dbReference>
<evidence type="ECO:0000256" key="15">
    <source>
        <dbReference type="ARBA" id="ARBA00039316"/>
    </source>
</evidence>
<dbReference type="InterPro" id="IPR041102">
    <property type="entry name" value="UvrA_inter"/>
</dbReference>
<keyword evidence="2" id="KW-0963">Cytoplasm</keyword>
<keyword evidence="6" id="KW-0227">DNA damage</keyword>
<evidence type="ECO:0000259" key="17">
    <source>
        <dbReference type="PROSITE" id="PS50893"/>
    </source>
</evidence>
<evidence type="ECO:0000256" key="8">
    <source>
        <dbReference type="ARBA" id="ARBA00022771"/>
    </source>
</evidence>
<dbReference type="RefSeq" id="WP_411915306.1">
    <property type="nucleotide sequence ID" value="NZ_BAAFSF010000001.1"/>
</dbReference>
<evidence type="ECO:0000256" key="13">
    <source>
        <dbReference type="ARBA" id="ARBA00023204"/>
    </source>
</evidence>
<comment type="similarity">
    <text evidence="14">Belongs to the ABC transporter superfamily. UvrA family.</text>
</comment>
<evidence type="ECO:0000256" key="7">
    <source>
        <dbReference type="ARBA" id="ARBA00022769"/>
    </source>
</evidence>
<dbReference type="SUPFAM" id="SSF52540">
    <property type="entry name" value="P-loop containing nucleoside triphosphate hydrolases"/>
    <property type="match status" value="2"/>
</dbReference>
<keyword evidence="4" id="KW-0677">Repeat</keyword>
<keyword evidence="9" id="KW-0862">Zinc</keyword>
<dbReference type="Pfam" id="PF17755">
    <property type="entry name" value="UvrA_DNA-bind"/>
    <property type="match status" value="1"/>
</dbReference>
<keyword evidence="12" id="KW-0238">DNA-binding</keyword>
<dbReference type="InterPro" id="IPR027417">
    <property type="entry name" value="P-loop_NTPase"/>
</dbReference>
<evidence type="ECO:0000256" key="14">
    <source>
        <dbReference type="ARBA" id="ARBA00038000"/>
    </source>
</evidence>
<dbReference type="Gene3D" id="3.40.50.300">
    <property type="entry name" value="P-loop containing nucleotide triphosphate hydrolases"/>
    <property type="match status" value="3"/>
</dbReference>
<dbReference type="PANTHER" id="PTHR43152:SF3">
    <property type="entry name" value="UVRABC SYSTEM PROTEIN A"/>
    <property type="match status" value="1"/>
</dbReference>
<evidence type="ECO:0000313" key="19">
    <source>
        <dbReference type="Proteomes" id="UP001628220"/>
    </source>
</evidence>
<dbReference type="EMBL" id="BAAFSF010000001">
    <property type="protein sequence ID" value="GAB1251499.1"/>
    <property type="molecule type" value="Genomic_DNA"/>
</dbReference>
<proteinExistence type="inferred from homology"/>
<reference evidence="18 19" key="1">
    <citation type="journal article" date="2025" name="Int. J. Syst. Evol. Microbiol.">
        <title>Desulfovibrio falkowii sp. nov., Porphyromonas miyakawae sp. nov., Mediterraneibacter flintii sp. nov. and Owariibacterium komagatae gen. nov., sp. nov., isolated from human faeces.</title>
        <authorList>
            <person name="Hamaguchi T."/>
            <person name="Ohara M."/>
            <person name="Hisatomi A."/>
            <person name="Sekiguchi K."/>
            <person name="Takeda J.I."/>
            <person name="Ueyama J."/>
            <person name="Ito M."/>
            <person name="Nishiwaki H."/>
            <person name="Ogi T."/>
            <person name="Hirayama M."/>
            <person name="Ohkuma M."/>
            <person name="Sakamoto M."/>
            <person name="Ohno K."/>
        </authorList>
    </citation>
    <scope>NUCLEOTIDE SEQUENCE [LARGE SCALE GENOMIC DNA]</scope>
    <source>
        <strain evidence="18 19">13CB11C</strain>
    </source>
</reference>
<evidence type="ECO:0000256" key="6">
    <source>
        <dbReference type="ARBA" id="ARBA00022763"/>
    </source>
</evidence>
<dbReference type="PROSITE" id="PS00211">
    <property type="entry name" value="ABC_TRANSPORTER_1"/>
    <property type="match status" value="1"/>
</dbReference>
<name>A0ABQ0E1A5_9PORP</name>
<dbReference type="Proteomes" id="UP001628220">
    <property type="component" value="Unassembled WGS sequence"/>
</dbReference>
<organism evidence="18 19">
    <name type="scientific">Porphyromonas miyakawae</name>
    <dbReference type="NCBI Taxonomy" id="3137470"/>
    <lineage>
        <taxon>Bacteria</taxon>
        <taxon>Pseudomonadati</taxon>
        <taxon>Bacteroidota</taxon>
        <taxon>Bacteroidia</taxon>
        <taxon>Bacteroidales</taxon>
        <taxon>Porphyromonadaceae</taxon>
        <taxon>Porphyromonas</taxon>
    </lineage>
</organism>
<dbReference type="Pfam" id="PF17760">
    <property type="entry name" value="UvrA_inter"/>
    <property type="match status" value="1"/>
</dbReference>
<keyword evidence="19" id="KW-1185">Reference proteome</keyword>
<evidence type="ECO:0000256" key="1">
    <source>
        <dbReference type="ARBA" id="ARBA00004496"/>
    </source>
</evidence>
<keyword evidence="11" id="KW-0267">Excision nuclease</keyword>
<evidence type="ECO:0000313" key="18">
    <source>
        <dbReference type="EMBL" id="GAB1251499.1"/>
    </source>
</evidence>
<evidence type="ECO:0000256" key="16">
    <source>
        <dbReference type="ARBA" id="ARBA00042156"/>
    </source>
</evidence>
<protein>
    <recommendedName>
        <fullName evidence="15">UvrABC system protein A</fullName>
    </recommendedName>
    <alternativeName>
        <fullName evidence="16">Excinuclease ABC subunit A</fullName>
    </alternativeName>
</protein>
<evidence type="ECO:0000256" key="2">
    <source>
        <dbReference type="ARBA" id="ARBA00022490"/>
    </source>
</evidence>
<feature type="domain" description="ABC transporter" evidence="17">
    <location>
        <begin position="594"/>
        <end position="934"/>
    </location>
</feature>
<dbReference type="Gene3D" id="1.20.1580.10">
    <property type="entry name" value="ABC transporter ATPase like domain"/>
    <property type="match status" value="4"/>
</dbReference>
<evidence type="ECO:0000256" key="10">
    <source>
        <dbReference type="ARBA" id="ARBA00022840"/>
    </source>
</evidence>
<dbReference type="CDD" id="cd03271">
    <property type="entry name" value="ABC_UvrA_II"/>
    <property type="match status" value="1"/>
</dbReference>
<evidence type="ECO:0000256" key="4">
    <source>
        <dbReference type="ARBA" id="ARBA00022737"/>
    </source>
</evidence>
<dbReference type="Gene3D" id="3.30.190.20">
    <property type="match status" value="1"/>
</dbReference>
<sequence length="940" mass="103704">MKRKAENKKTNEALFAAGAISVHGASVHNLKHIDVRIPRHKLTVVTGLSGSGKSSLVFDVLLAEGQRRYIETFSPYARTFLSSNERPEVDAIDGLSPVVAIEQKTASTNPRSTVGTITEIWDFVRLLYARCATPYSSQTGRKLQRFSEEELTDLILSTYSGKAIELMAPIVRGRKGHYRELLDRMRRKGYLNILVDGKVQELVPGLKLDRYSTHDVSVVIDKFIVEETMKQRLSEAVRLSVKEGDGLLQVREREDGTVRLFSTKLIDLESGISYGDPSPATFSFNSPRGWCPHCKGLGTVHRLDKDRLITDKETSIAGGGIPFLQQKELKGYMSEIKKELAKERFSLNTPISELPDELVERLLCGETDADPSNDLFLGAMKYLFFHDLLNDGLSVDEYMATVPCPECAGSRLNKEALSYRIGEWNIADLNAMDIDKLTALLPAIEEAIPKQLHPVAEEIIKEIRVRLNFLLNVGLNYLTLQRTSVSLSGGESQRIRLATQIGTGLVEVLYLLDEPGIGLHKRDSRLLINSLKKLRDGDNTIVVVEHDRDTMLAADYLIDLGPGAGRLGGKVVFQGSPENLSHANTITANYLNGIKRIEIPSKRRAGNGHLITLSGAIGNNLKGNTLKLPLGTFICVTGVSGSGKSSIINSTLVPAIRKALYNAKEEPLPFKKLDGVEHIDKIAVVDQSPLGRTSRSNPATYTGLFTEIRKIFVSLPESKARGYKPGRFSFNVAGGRCEACKGNGYINISMKFLPDVSVPCSVCQGKRYTRETLEVRYKGKSIADVLDMTINQAAEFFENIPSIAPRLELMRQVGLGYIKLGQPSITLSGGESQRVKLAGELSKRDTGKTLYILDEPTTGLHFDDIRLLLNLVNSLVERGNTVLIIEHDMDIIKSADWIIDMGPEGGAGGGKILFEGTPEALSRKKTGYTGYYLKEELNNK</sequence>
<dbReference type="InterPro" id="IPR041552">
    <property type="entry name" value="UvrA_DNA-bd"/>
</dbReference>
<keyword evidence="10" id="KW-0067">ATP-binding</keyword>
<dbReference type="PANTHER" id="PTHR43152">
    <property type="entry name" value="UVRABC SYSTEM PROTEIN A"/>
    <property type="match status" value="1"/>
</dbReference>
<evidence type="ECO:0000256" key="12">
    <source>
        <dbReference type="ARBA" id="ARBA00023125"/>
    </source>
</evidence>
<evidence type="ECO:0000256" key="3">
    <source>
        <dbReference type="ARBA" id="ARBA00022723"/>
    </source>
</evidence>
<evidence type="ECO:0000256" key="11">
    <source>
        <dbReference type="ARBA" id="ARBA00022881"/>
    </source>
</evidence>
<accession>A0ABQ0E1A5</accession>
<evidence type="ECO:0000256" key="5">
    <source>
        <dbReference type="ARBA" id="ARBA00022741"/>
    </source>
</evidence>
<gene>
    <name evidence="18" type="primary">uvrA_2</name>
    <name evidence="18" type="ORF">Tsumi_06030</name>
</gene>
<keyword evidence="5" id="KW-0547">Nucleotide-binding</keyword>
<dbReference type="InterPro" id="IPR004602">
    <property type="entry name" value="UvrA"/>
</dbReference>
<dbReference type="Gene3D" id="1.10.8.280">
    <property type="entry name" value="ABC transporter ATPase domain-like"/>
    <property type="match status" value="1"/>
</dbReference>
<dbReference type="InterPro" id="IPR017871">
    <property type="entry name" value="ABC_transporter-like_CS"/>
</dbReference>
<dbReference type="PROSITE" id="PS50893">
    <property type="entry name" value="ABC_TRANSPORTER_2"/>
    <property type="match status" value="1"/>
</dbReference>
<keyword evidence="7" id="KW-0228">DNA excision</keyword>
<keyword evidence="8" id="KW-0863">Zinc-finger</keyword>